<name>A0A1H1PPM3_9ACTN</name>
<dbReference type="SUPFAM" id="SSF88946">
    <property type="entry name" value="Sigma2 domain of RNA polymerase sigma factors"/>
    <property type="match status" value="1"/>
</dbReference>
<dbReference type="InterPro" id="IPR014284">
    <property type="entry name" value="RNA_pol_sigma-70_dom"/>
</dbReference>
<dbReference type="GO" id="GO:0003677">
    <property type="term" value="F:DNA binding"/>
    <property type="evidence" value="ECO:0007669"/>
    <property type="project" value="InterPro"/>
</dbReference>
<proteinExistence type="inferred from homology"/>
<dbReference type="GO" id="GO:0016987">
    <property type="term" value="F:sigma factor activity"/>
    <property type="evidence" value="ECO:0007669"/>
    <property type="project" value="UniProtKB-KW"/>
</dbReference>
<dbReference type="RefSeq" id="WP_091520736.1">
    <property type="nucleotide sequence ID" value="NZ_LT629772.1"/>
</dbReference>
<evidence type="ECO:0000256" key="2">
    <source>
        <dbReference type="ARBA" id="ARBA00023015"/>
    </source>
</evidence>
<dbReference type="SUPFAM" id="SSF88659">
    <property type="entry name" value="Sigma3 and sigma4 domains of RNA polymerase sigma factors"/>
    <property type="match status" value="1"/>
</dbReference>
<dbReference type="AlphaFoldDB" id="A0A1H1PPM3"/>
<dbReference type="Proteomes" id="UP000199103">
    <property type="component" value="Chromosome I"/>
</dbReference>
<keyword evidence="4" id="KW-0804">Transcription</keyword>
<evidence type="ECO:0000259" key="5">
    <source>
        <dbReference type="Pfam" id="PF04542"/>
    </source>
</evidence>
<feature type="domain" description="DUF6596" evidence="7">
    <location>
        <begin position="201"/>
        <end position="301"/>
    </location>
</feature>
<keyword evidence="9" id="KW-1185">Reference proteome</keyword>
<dbReference type="InterPro" id="IPR013249">
    <property type="entry name" value="RNA_pol_sigma70_r4_t2"/>
</dbReference>
<gene>
    <name evidence="8" type="ORF">SAMN04489812_0976</name>
</gene>
<dbReference type="Pfam" id="PF04542">
    <property type="entry name" value="Sigma70_r2"/>
    <property type="match status" value="1"/>
</dbReference>
<dbReference type="Gene3D" id="1.10.10.10">
    <property type="entry name" value="Winged helix-like DNA-binding domain superfamily/Winged helix DNA-binding domain"/>
    <property type="match status" value="1"/>
</dbReference>
<evidence type="ECO:0000256" key="1">
    <source>
        <dbReference type="ARBA" id="ARBA00010641"/>
    </source>
</evidence>
<dbReference type="Pfam" id="PF08281">
    <property type="entry name" value="Sigma70_r4_2"/>
    <property type="match status" value="1"/>
</dbReference>
<accession>A0A1H1PPM3</accession>
<organism evidence="8 9">
    <name type="scientific">Microlunatus soli</name>
    <dbReference type="NCBI Taxonomy" id="630515"/>
    <lineage>
        <taxon>Bacteria</taxon>
        <taxon>Bacillati</taxon>
        <taxon>Actinomycetota</taxon>
        <taxon>Actinomycetes</taxon>
        <taxon>Propionibacteriales</taxon>
        <taxon>Propionibacteriaceae</taxon>
        <taxon>Microlunatus</taxon>
    </lineage>
</organism>
<evidence type="ECO:0000259" key="7">
    <source>
        <dbReference type="Pfam" id="PF20239"/>
    </source>
</evidence>
<keyword evidence="2" id="KW-0805">Transcription regulation</keyword>
<evidence type="ECO:0000313" key="8">
    <source>
        <dbReference type="EMBL" id="SDS13080.1"/>
    </source>
</evidence>
<keyword evidence="3" id="KW-0731">Sigma factor</keyword>
<dbReference type="InterPro" id="IPR007627">
    <property type="entry name" value="RNA_pol_sigma70_r2"/>
</dbReference>
<dbReference type="InterPro" id="IPR046531">
    <property type="entry name" value="DUF6596"/>
</dbReference>
<evidence type="ECO:0000259" key="6">
    <source>
        <dbReference type="Pfam" id="PF08281"/>
    </source>
</evidence>
<dbReference type="InterPro" id="IPR013325">
    <property type="entry name" value="RNA_pol_sigma_r2"/>
</dbReference>
<dbReference type="NCBIfam" id="TIGR02937">
    <property type="entry name" value="sigma70-ECF"/>
    <property type="match status" value="1"/>
</dbReference>
<evidence type="ECO:0000256" key="3">
    <source>
        <dbReference type="ARBA" id="ARBA00023082"/>
    </source>
</evidence>
<dbReference type="PANTHER" id="PTHR47756">
    <property type="entry name" value="BLL6612 PROTEIN-RELATED"/>
    <property type="match status" value="1"/>
</dbReference>
<dbReference type="Pfam" id="PF20239">
    <property type="entry name" value="DUF6596"/>
    <property type="match status" value="1"/>
</dbReference>
<evidence type="ECO:0000256" key="4">
    <source>
        <dbReference type="ARBA" id="ARBA00023163"/>
    </source>
</evidence>
<dbReference type="GO" id="GO:0006352">
    <property type="term" value="P:DNA-templated transcription initiation"/>
    <property type="evidence" value="ECO:0007669"/>
    <property type="project" value="InterPro"/>
</dbReference>
<feature type="domain" description="RNA polymerase sigma factor 70 region 4 type 2" evidence="6">
    <location>
        <begin position="131"/>
        <end position="183"/>
    </location>
</feature>
<dbReference type="EMBL" id="LT629772">
    <property type="protein sequence ID" value="SDS13080.1"/>
    <property type="molecule type" value="Genomic_DNA"/>
</dbReference>
<feature type="domain" description="RNA polymerase sigma-70 region 2" evidence="5">
    <location>
        <begin position="31"/>
        <end position="89"/>
    </location>
</feature>
<comment type="similarity">
    <text evidence="1">Belongs to the sigma-70 factor family. ECF subfamily.</text>
</comment>
<protein>
    <submittedName>
        <fullName evidence="8">RNA polymerase sigma-70 factor, ECF subfamily</fullName>
    </submittedName>
</protein>
<dbReference type="InterPro" id="IPR036388">
    <property type="entry name" value="WH-like_DNA-bd_sf"/>
</dbReference>
<dbReference type="STRING" id="630515.SAMN04489812_0976"/>
<dbReference type="PANTHER" id="PTHR47756:SF2">
    <property type="entry name" value="BLL6612 PROTEIN"/>
    <property type="match status" value="1"/>
</dbReference>
<dbReference type="Gene3D" id="1.10.1740.10">
    <property type="match status" value="1"/>
</dbReference>
<dbReference type="InterPro" id="IPR013324">
    <property type="entry name" value="RNA_pol_sigma_r3/r4-like"/>
</dbReference>
<evidence type="ECO:0000313" key="9">
    <source>
        <dbReference type="Proteomes" id="UP000199103"/>
    </source>
</evidence>
<dbReference type="OrthoDB" id="9780299at2"/>
<sequence>MPPAGAPGGRPGRSAVEDAISEAHRRDWGTVLAATVRVARDLDLAEDCVQEAFAAAVERWQRDGIPDRPAGWLVTTARRRAVDAIRRESTLRTKLPLLVEPEEGQDMDLQALLEPEPEQPSAVVADERLRLIFLCCHPALAQDAQLALTLRLVCGLSTPDIARLLLVSESTMAARITRAKKKITLARIPFRMPRAAELPDRLRAVLGVIHLVFTSGHVAPSGPALVRADLTDHALHLARVLRQLMPDEPEAAGLLALLLVTDARRETRVDSAGRLLRLEEQDRTRWDRVAIAEADTLIVQSLRSGRAGRYALQAAIAALYADAPSYQQTDWTQIVTLYDRLLAVWPSPVVALNRTVPLSMAAGPAAALTEVERLEAAGGLERYGYLPAVKADLLRRLGRSGAAAEAYRQAIALTDNDTERDYLRGRLAEVAAG</sequence>
<reference evidence="8 9" key="1">
    <citation type="submission" date="2016-10" db="EMBL/GenBank/DDBJ databases">
        <authorList>
            <person name="de Groot N.N."/>
        </authorList>
    </citation>
    <scope>NUCLEOTIDE SEQUENCE [LARGE SCALE GENOMIC DNA]</scope>
    <source>
        <strain evidence="8 9">DSM 21800</strain>
    </source>
</reference>